<comment type="caution">
    <text evidence="2">The sequence shown here is derived from an EMBL/GenBank/DDBJ whole genome shotgun (WGS) entry which is preliminary data.</text>
</comment>
<dbReference type="RefSeq" id="WP_267771412.1">
    <property type="nucleotide sequence ID" value="NZ_JAPNKE010000002.1"/>
</dbReference>
<dbReference type="Proteomes" id="UP001150924">
    <property type="component" value="Unassembled WGS sequence"/>
</dbReference>
<feature type="region of interest" description="Disordered" evidence="1">
    <location>
        <begin position="335"/>
        <end position="365"/>
    </location>
</feature>
<keyword evidence="3" id="KW-1185">Reference proteome</keyword>
<evidence type="ECO:0000313" key="3">
    <source>
        <dbReference type="Proteomes" id="UP001150924"/>
    </source>
</evidence>
<dbReference type="AlphaFoldDB" id="A0A9X3ERI3"/>
<reference evidence="2" key="1">
    <citation type="submission" date="2022-11" db="EMBL/GenBank/DDBJ databases">
        <title>Minimal conservation of predation-associated metabolite biosynthetic gene clusters underscores biosynthetic potential of Myxococcota including descriptions for ten novel species: Archangium lansinium sp. nov., Myxococcus landrumus sp. nov., Nannocystis bai.</title>
        <authorList>
            <person name="Ahearne A."/>
            <person name="Stevens C."/>
            <person name="Phillips K."/>
        </authorList>
    </citation>
    <scope>NUCLEOTIDE SEQUENCE</scope>
    <source>
        <strain evidence="2">Na p29</strain>
    </source>
</reference>
<accession>A0A9X3ERI3</accession>
<evidence type="ECO:0000256" key="1">
    <source>
        <dbReference type="SAM" id="MobiDB-lite"/>
    </source>
</evidence>
<dbReference type="InterPro" id="IPR024038">
    <property type="entry name" value="MYXO-CTERM"/>
</dbReference>
<dbReference type="InterPro" id="IPR017756">
    <property type="entry name" value="TM_Gly-Cys-Arg_CS"/>
</dbReference>
<dbReference type="NCBIfam" id="TIGR03382">
    <property type="entry name" value="GC_trans_RRR"/>
    <property type="match status" value="1"/>
</dbReference>
<protein>
    <submittedName>
        <fullName evidence="2">MYXO-CTERM sorting domain-containing protein</fullName>
    </submittedName>
</protein>
<dbReference type="NCBIfam" id="TIGR03901">
    <property type="entry name" value="MYXO-CTERM"/>
    <property type="match status" value="1"/>
</dbReference>
<dbReference type="EMBL" id="JAPNKE010000002">
    <property type="protein sequence ID" value="MCY1008797.1"/>
    <property type="molecule type" value="Genomic_DNA"/>
</dbReference>
<organism evidence="2 3">
    <name type="scientific">Nannocystis pusilla</name>
    <dbReference type="NCBI Taxonomy" id="889268"/>
    <lineage>
        <taxon>Bacteria</taxon>
        <taxon>Pseudomonadati</taxon>
        <taxon>Myxococcota</taxon>
        <taxon>Polyangia</taxon>
        <taxon>Nannocystales</taxon>
        <taxon>Nannocystaceae</taxon>
        <taxon>Nannocystis</taxon>
    </lineage>
</organism>
<evidence type="ECO:0000313" key="2">
    <source>
        <dbReference type="EMBL" id="MCY1008797.1"/>
    </source>
</evidence>
<sequence>MSSVAALGCTGANSEEEQIHVSLAPLFYSEVEQPSGLRALQGSTVCFDAGLSDSPDDGFAGIEGCFDMAIAGVPFVDADCVTLDGPSGVEVDYTPRADCAIEEVELFPDRFRVEVVPVDGLRARLEWHVELLAERFAERLSSRPADLIPGTDEPLRLVPDVTVGFPVNVIDAAGERVGWDMSQGRVLETKGGGPARTLALLEDTDVLWPVRVGPGETSTITLEVAGAVLPVATVVATPVEAAASLEIVAALADGPLGARAIVRDAEGRVLVGAPVTWSLVEGELALTTISEFTPPEYTMIGDDCVPPPAAPESRRAVLRAQLGALSDELEIEWTAKPPEETRDEPFSPDPACQRGTGRADDDGLGDRGCNCATGPQDGRAGWAWLAALTWMLGRRRRTTPARC</sequence>
<proteinExistence type="predicted"/>
<name>A0A9X3ERI3_9BACT</name>
<gene>
    <name evidence="2" type="ORF">OV079_25215</name>
</gene>